<gene>
    <name evidence="3" type="ORF">BV898_12037</name>
</gene>
<feature type="compositionally biased region" description="Polar residues" evidence="1">
    <location>
        <begin position="101"/>
        <end position="112"/>
    </location>
</feature>
<feature type="signal peptide" evidence="2">
    <location>
        <begin position="1"/>
        <end position="23"/>
    </location>
</feature>
<feature type="chain" id="PRO_5012258217" evidence="2">
    <location>
        <begin position="24"/>
        <end position="259"/>
    </location>
</feature>
<dbReference type="Proteomes" id="UP000192578">
    <property type="component" value="Unassembled WGS sequence"/>
</dbReference>
<evidence type="ECO:0000256" key="1">
    <source>
        <dbReference type="SAM" id="MobiDB-lite"/>
    </source>
</evidence>
<organism evidence="3 4">
    <name type="scientific">Hypsibius exemplaris</name>
    <name type="common">Freshwater tardigrade</name>
    <dbReference type="NCBI Taxonomy" id="2072580"/>
    <lineage>
        <taxon>Eukaryota</taxon>
        <taxon>Metazoa</taxon>
        <taxon>Ecdysozoa</taxon>
        <taxon>Tardigrada</taxon>
        <taxon>Eutardigrada</taxon>
        <taxon>Parachela</taxon>
        <taxon>Hypsibioidea</taxon>
        <taxon>Hypsibiidae</taxon>
        <taxon>Hypsibius</taxon>
    </lineage>
</organism>
<evidence type="ECO:0000313" key="4">
    <source>
        <dbReference type="Proteomes" id="UP000192578"/>
    </source>
</evidence>
<reference evidence="4" key="1">
    <citation type="submission" date="2017-01" db="EMBL/GenBank/DDBJ databases">
        <title>Comparative genomics of anhydrobiosis in the tardigrade Hypsibius dujardini.</title>
        <authorList>
            <person name="Yoshida Y."/>
            <person name="Koutsovoulos G."/>
            <person name="Laetsch D."/>
            <person name="Stevens L."/>
            <person name="Kumar S."/>
            <person name="Horikawa D."/>
            <person name="Ishino K."/>
            <person name="Komine S."/>
            <person name="Tomita M."/>
            <person name="Blaxter M."/>
            <person name="Arakawa K."/>
        </authorList>
    </citation>
    <scope>NUCLEOTIDE SEQUENCE [LARGE SCALE GENOMIC DNA]</scope>
    <source>
        <strain evidence="4">Z151</strain>
    </source>
</reference>
<dbReference type="EMBL" id="MTYJ01000117">
    <property type="protein sequence ID" value="OQV13721.1"/>
    <property type="molecule type" value="Genomic_DNA"/>
</dbReference>
<evidence type="ECO:0000313" key="3">
    <source>
        <dbReference type="EMBL" id="OQV13721.1"/>
    </source>
</evidence>
<name>A0A1W0WET7_HYPEX</name>
<comment type="caution">
    <text evidence="3">The sequence shown here is derived from an EMBL/GenBank/DDBJ whole genome shotgun (WGS) entry which is preliminary data.</text>
</comment>
<sequence length="259" mass="27558">MNSLRAVELALLGVLFFFLPSECLNLTPIVCIRSPCSGSIWGDTGDASSDDMIVMSSPSDDAARMSVNTGDLILPNGETVHHADGADTPSTMTAIVPPADSNASIDQVDSAESSGLQARRGAGSRGSRSGGSRGSRSGGSRGSRSGGSRGSRSGGSRGSRSSRGRRTGSRFGRRGRRRLFGRRFGFGGLLGSSCFGWRRFTSLCDDLDEFDPLDVEDSVVVSGGRNYEPYLSAVVVSDIDQIGINNGHIKEYNYRRRVY</sequence>
<dbReference type="AlphaFoldDB" id="A0A1W0WET7"/>
<feature type="compositionally biased region" description="Gly residues" evidence="1">
    <location>
        <begin position="128"/>
        <end position="157"/>
    </location>
</feature>
<protein>
    <submittedName>
        <fullName evidence="3">Uncharacterized protein</fullName>
    </submittedName>
</protein>
<keyword evidence="4" id="KW-1185">Reference proteome</keyword>
<feature type="compositionally biased region" description="Low complexity" evidence="1">
    <location>
        <begin position="113"/>
        <end position="127"/>
    </location>
</feature>
<accession>A0A1W0WET7</accession>
<feature type="compositionally biased region" description="Basic residues" evidence="1">
    <location>
        <begin position="160"/>
        <end position="174"/>
    </location>
</feature>
<keyword evidence="2" id="KW-0732">Signal</keyword>
<evidence type="ECO:0000256" key="2">
    <source>
        <dbReference type="SAM" id="SignalP"/>
    </source>
</evidence>
<proteinExistence type="predicted"/>
<feature type="region of interest" description="Disordered" evidence="1">
    <location>
        <begin position="77"/>
        <end position="174"/>
    </location>
</feature>